<sequence>MIGRYGTYFLLPLIFIFFTGCDLFGSAEKSSRIEIRSEKNQYQVDQEADFSVTNESDESLFVQFCGPYLISGIQRYDESWKSHDGTICPAIYEIGFESVAEPGETFRFSNSISEQGKYRGKLTYRIGLEGENQTGYSSTFTVKE</sequence>
<organism evidence="2 3">
    <name type="scientific">Longimonas halophila</name>
    <dbReference type="NCBI Taxonomy" id="1469170"/>
    <lineage>
        <taxon>Bacteria</taxon>
        <taxon>Pseudomonadati</taxon>
        <taxon>Rhodothermota</taxon>
        <taxon>Rhodothermia</taxon>
        <taxon>Rhodothermales</taxon>
        <taxon>Salisaetaceae</taxon>
        <taxon>Longimonas</taxon>
    </lineage>
</organism>
<evidence type="ECO:0000313" key="3">
    <source>
        <dbReference type="Proteomes" id="UP000221024"/>
    </source>
</evidence>
<comment type="caution">
    <text evidence="2">The sequence shown here is derived from an EMBL/GenBank/DDBJ whole genome shotgun (WGS) entry which is preliminary data.</text>
</comment>
<accession>A0A2H3NTV8</accession>
<dbReference type="Proteomes" id="UP000221024">
    <property type="component" value="Unassembled WGS sequence"/>
</dbReference>
<dbReference type="AlphaFoldDB" id="A0A2H3NTV8"/>
<evidence type="ECO:0000256" key="1">
    <source>
        <dbReference type="SAM" id="Phobius"/>
    </source>
</evidence>
<evidence type="ECO:0000313" key="2">
    <source>
        <dbReference type="EMBL" id="PEN07721.1"/>
    </source>
</evidence>
<name>A0A2H3NTV8_9BACT</name>
<keyword evidence="1" id="KW-1133">Transmembrane helix</keyword>
<keyword evidence="3" id="KW-1185">Reference proteome</keyword>
<evidence type="ECO:0008006" key="4">
    <source>
        <dbReference type="Google" id="ProtNLM"/>
    </source>
</evidence>
<proteinExistence type="predicted"/>
<protein>
    <recommendedName>
        <fullName evidence="4">Intracellular proteinase inhibitor BsuPI domain-containing protein</fullName>
    </recommendedName>
</protein>
<dbReference type="EMBL" id="PDEP01000005">
    <property type="protein sequence ID" value="PEN07721.1"/>
    <property type="molecule type" value="Genomic_DNA"/>
</dbReference>
<keyword evidence="1" id="KW-0812">Transmembrane</keyword>
<keyword evidence="1" id="KW-0472">Membrane</keyword>
<dbReference type="RefSeq" id="WP_098061908.1">
    <property type="nucleotide sequence ID" value="NZ_PDEP01000005.1"/>
</dbReference>
<gene>
    <name evidence="2" type="ORF">CRI93_06985</name>
</gene>
<dbReference type="PROSITE" id="PS51257">
    <property type="entry name" value="PROKAR_LIPOPROTEIN"/>
    <property type="match status" value="1"/>
</dbReference>
<reference evidence="2 3" key="1">
    <citation type="submission" date="2017-10" db="EMBL/GenBank/DDBJ databases">
        <title>Draft genome of Longimonas halophila.</title>
        <authorList>
            <person name="Goh K.M."/>
            <person name="Shamsir M.S."/>
            <person name="Lim S.W."/>
        </authorList>
    </citation>
    <scope>NUCLEOTIDE SEQUENCE [LARGE SCALE GENOMIC DNA]</scope>
    <source>
        <strain evidence="2 3">KCTC 42399</strain>
    </source>
</reference>
<feature type="transmembrane region" description="Helical" evidence="1">
    <location>
        <begin position="6"/>
        <end position="27"/>
    </location>
</feature>